<protein>
    <submittedName>
        <fullName evidence="4">DUF4785 domain-containing protein</fullName>
    </submittedName>
</protein>
<evidence type="ECO:0000259" key="2">
    <source>
        <dbReference type="Pfam" id="PF16024"/>
    </source>
</evidence>
<feature type="signal peptide" evidence="1">
    <location>
        <begin position="1"/>
        <end position="21"/>
    </location>
</feature>
<dbReference type="Proteomes" id="UP001595892">
    <property type="component" value="Unassembled WGS sequence"/>
</dbReference>
<reference evidence="5" key="1">
    <citation type="journal article" date="2019" name="Int. J. Syst. Evol. Microbiol.">
        <title>The Global Catalogue of Microorganisms (GCM) 10K type strain sequencing project: providing services to taxonomists for standard genome sequencing and annotation.</title>
        <authorList>
            <consortium name="The Broad Institute Genomics Platform"/>
            <consortium name="The Broad Institute Genome Sequencing Center for Infectious Disease"/>
            <person name="Wu L."/>
            <person name="Ma J."/>
        </authorList>
    </citation>
    <scope>NUCLEOTIDE SEQUENCE [LARGE SCALE GENOMIC DNA]</scope>
    <source>
        <strain evidence="5">CGMCC 1.13574</strain>
    </source>
</reference>
<organism evidence="4 5">
    <name type="scientific">Coralloluteibacterium thermophilum</name>
    <dbReference type="NCBI Taxonomy" id="2707049"/>
    <lineage>
        <taxon>Bacteria</taxon>
        <taxon>Pseudomonadati</taxon>
        <taxon>Pseudomonadota</taxon>
        <taxon>Gammaproteobacteria</taxon>
        <taxon>Lysobacterales</taxon>
        <taxon>Lysobacteraceae</taxon>
        <taxon>Coralloluteibacterium</taxon>
    </lineage>
</organism>
<dbReference type="RefSeq" id="WP_377005365.1">
    <property type="nucleotide sequence ID" value="NZ_JBHSGG010000040.1"/>
</dbReference>
<feature type="chain" id="PRO_5047185618" evidence="1">
    <location>
        <begin position="22"/>
        <end position="403"/>
    </location>
</feature>
<dbReference type="Gene3D" id="2.60.120.1370">
    <property type="match status" value="1"/>
</dbReference>
<evidence type="ECO:0000259" key="3">
    <source>
        <dbReference type="Pfam" id="PF20943"/>
    </source>
</evidence>
<dbReference type="Pfam" id="PF20943">
    <property type="entry name" value="DUF4785_3rd"/>
    <property type="match status" value="1"/>
</dbReference>
<dbReference type="EMBL" id="JBHSGG010000040">
    <property type="protein sequence ID" value="MFC4729289.1"/>
    <property type="molecule type" value="Genomic_DNA"/>
</dbReference>
<keyword evidence="5" id="KW-1185">Reference proteome</keyword>
<evidence type="ECO:0000256" key="1">
    <source>
        <dbReference type="SAM" id="SignalP"/>
    </source>
</evidence>
<dbReference type="InterPro" id="IPR048295">
    <property type="entry name" value="DUF4785_C"/>
</dbReference>
<comment type="caution">
    <text evidence="4">The sequence shown here is derived from an EMBL/GenBank/DDBJ whole genome shotgun (WGS) entry which is preliminary data.</text>
</comment>
<dbReference type="Gene3D" id="2.60.40.3870">
    <property type="entry name" value="Uncharacterised protein PF16024, DUF4785"/>
    <property type="match status" value="1"/>
</dbReference>
<feature type="domain" description="DUF4785" evidence="3">
    <location>
        <begin position="296"/>
        <end position="397"/>
    </location>
</feature>
<feature type="domain" description="DUF4785" evidence="2">
    <location>
        <begin position="49"/>
        <end position="187"/>
    </location>
</feature>
<evidence type="ECO:0000313" key="5">
    <source>
        <dbReference type="Proteomes" id="UP001595892"/>
    </source>
</evidence>
<dbReference type="InterPro" id="IPR031979">
    <property type="entry name" value="DUF4785_N"/>
</dbReference>
<name>A0ABV9NQ59_9GAMM</name>
<gene>
    <name evidence="4" type="ORF">ACFO3Q_14045</name>
</gene>
<sequence length="403" mass="42154">MTRLIPLAAGLAAALSFPSMAQMRVALAPPASGDVAPRHLAGRAVPTPPSVETEPVQFAWPIDASTPLARPAPYEAESREFWATVDGAALARGYRVHTTGPAAVVRISAEPGAATPAFSTLQVLHGGRTLSAQAASTARADAAQLEAAGAPFPDRTLALQLRPDLGAGAFDLRMAEARGRYLVHVFEPESPYALHLATPETAHLTGDRVRLEARLRTPASGVSLQRIGALLTAPDGRTVPAEFRREGDAWRAEVALPPDASAVPGLWELHAFAVGRAAAQPLLRDAKLALAVAAPTARLGRAAAVEPAPDGLRFAVPVEAAVEGRYEVRGVLYGTSATGELVPAAVGHSAARLEAGTGALELHFEPALLAGLSAPYELRDLELSDQGRNGRLERRALGLRLSR</sequence>
<proteinExistence type="predicted"/>
<keyword evidence="1" id="KW-0732">Signal</keyword>
<evidence type="ECO:0000313" key="4">
    <source>
        <dbReference type="EMBL" id="MFC4729289.1"/>
    </source>
</evidence>
<dbReference type="Pfam" id="PF16024">
    <property type="entry name" value="DUF4785_1st"/>
    <property type="match status" value="1"/>
</dbReference>
<accession>A0ABV9NQ59</accession>